<dbReference type="AlphaFoldDB" id="A0A3P8JYQ5"/>
<protein>
    <submittedName>
        <fullName evidence="1">Uncharacterized protein</fullName>
    </submittedName>
</protein>
<evidence type="ECO:0000313" key="1">
    <source>
        <dbReference type="EMBL" id="VDP74323.1"/>
    </source>
</evidence>
<sequence>MGLIFIELLIIFNTSMERIFTLTRAKHQKLPREFTICNPFEVSLFLAMLF</sequence>
<organism evidence="1 2">
    <name type="scientific">Schistosoma mattheei</name>
    <dbReference type="NCBI Taxonomy" id="31246"/>
    <lineage>
        <taxon>Eukaryota</taxon>
        <taxon>Metazoa</taxon>
        <taxon>Spiralia</taxon>
        <taxon>Lophotrochozoa</taxon>
        <taxon>Platyhelminthes</taxon>
        <taxon>Trematoda</taxon>
        <taxon>Digenea</taxon>
        <taxon>Strigeidida</taxon>
        <taxon>Schistosomatoidea</taxon>
        <taxon>Schistosomatidae</taxon>
        <taxon>Schistosoma</taxon>
    </lineage>
</organism>
<reference evidence="1 2" key="1">
    <citation type="submission" date="2018-11" db="EMBL/GenBank/DDBJ databases">
        <authorList>
            <consortium name="Pathogen Informatics"/>
        </authorList>
    </citation>
    <scope>NUCLEOTIDE SEQUENCE [LARGE SCALE GENOMIC DNA]</scope>
    <source>
        <strain>Denwood</strain>
        <strain evidence="2">Zambia</strain>
    </source>
</reference>
<dbReference type="EMBL" id="UZAL01038792">
    <property type="protein sequence ID" value="VDP74323.1"/>
    <property type="molecule type" value="Genomic_DNA"/>
</dbReference>
<gene>
    <name evidence="1" type="ORF">SMTD_LOCUS17478</name>
</gene>
<name>A0A3P8JYQ5_9TREM</name>
<evidence type="ECO:0000313" key="2">
    <source>
        <dbReference type="Proteomes" id="UP000269396"/>
    </source>
</evidence>
<dbReference type="Proteomes" id="UP000269396">
    <property type="component" value="Unassembled WGS sequence"/>
</dbReference>
<proteinExistence type="predicted"/>
<keyword evidence="2" id="KW-1185">Reference proteome</keyword>
<accession>A0A3P8JYQ5</accession>